<comment type="caution">
    <text evidence="1">The sequence shown here is derived from an EMBL/GenBank/DDBJ whole genome shotgun (WGS) entry which is preliminary data.</text>
</comment>
<dbReference type="InterPro" id="IPR033889">
    <property type="entry name" value="LanC"/>
</dbReference>
<dbReference type="RefSeq" id="WP_219544972.1">
    <property type="nucleotide sequence ID" value="NZ_JAHKRN010000012.1"/>
</dbReference>
<evidence type="ECO:0000313" key="1">
    <source>
        <dbReference type="EMBL" id="MFC5814131.1"/>
    </source>
</evidence>
<proteinExistence type="predicted"/>
<reference evidence="2" key="1">
    <citation type="journal article" date="2019" name="Int. J. Syst. Evol. Microbiol.">
        <title>The Global Catalogue of Microorganisms (GCM) 10K type strain sequencing project: providing services to taxonomists for standard genome sequencing and annotation.</title>
        <authorList>
            <consortium name="The Broad Institute Genomics Platform"/>
            <consortium name="The Broad Institute Genome Sequencing Center for Infectious Disease"/>
            <person name="Wu L."/>
            <person name="Ma J."/>
        </authorList>
    </citation>
    <scope>NUCLEOTIDE SEQUENCE [LARGE SCALE GENOMIC DNA]</scope>
    <source>
        <strain evidence="2">CGMCC 4.7106</strain>
    </source>
</reference>
<dbReference type="Pfam" id="PF05147">
    <property type="entry name" value="LANC_like"/>
    <property type="match status" value="1"/>
</dbReference>
<evidence type="ECO:0000313" key="2">
    <source>
        <dbReference type="Proteomes" id="UP001596096"/>
    </source>
</evidence>
<dbReference type="InterPro" id="IPR007822">
    <property type="entry name" value="LANC-like"/>
</dbReference>
<keyword evidence="2" id="KW-1185">Reference proteome</keyword>
<name>A0ABW1BMV6_9ACTN</name>
<dbReference type="Proteomes" id="UP001596096">
    <property type="component" value="Unassembled WGS sequence"/>
</dbReference>
<accession>A0ABW1BMV6</accession>
<protein>
    <submittedName>
        <fullName evidence="1">Lanthionine synthetase C family protein</fullName>
    </submittedName>
</protein>
<sequence length="385" mass="41368">MSVETWSADEVIAQSLSRGAAGVALLYIERALSGTEAWENVHAHLRQAASGRIDVAEHVGLYYGAPAIAFVLHSASADGERRYRSTALKLDELVLRIARRRLASATARMDRGEPATFQEYDLFSGLIGIAALLLRRMPENDVLTCILRYLIRLTCARNEDGLELPGWWVPHDPDPILPTPGGHANLGMAHGAAGLLAVLSLATRQGCVAPGQREAIASLLSRFEQWKQTSADGPWWPQWLTREDLRSGQLTQSGPGRPSWCYGTPGITRALQLGAIALGDQAQRRAAEEDMAACLTAGQLRRLSDAGLCHGLAGVYQTAYRASQDALDGEIAARLPELAPLLIKQAGACRGNGDGLLTGEAGVRLAMETVYAPPCSGWDSCLLIT</sequence>
<dbReference type="SMART" id="SM01260">
    <property type="entry name" value="LANC_like"/>
    <property type="match status" value="1"/>
</dbReference>
<gene>
    <name evidence="1" type="ORF">ACFPUY_03495</name>
</gene>
<organism evidence="1 2">
    <name type="scientific">Nonomuraea harbinensis</name>
    <dbReference type="NCBI Taxonomy" id="1286938"/>
    <lineage>
        <taxon>Bacteria</taxon>
        <taxon>Bacillati</taxon>
        <taxon>Actinomycetota</taxon>
        <taxon>Actinomycetes</taxon>
        <taxon>Streptosporangiales</taxon>
        <taxon>Streptosporangiaceae</taxon>
        <taxon>Nonomuraea</taxon>
    </lineage>
</organism>
<dbReference type="EMBL" id="JBHSNW010000001">
    <property type="protein sequence ID" value="MFC5814131.1"/>
    <property type="molecule type" value="Genomic_DNA"/>
</dbReference>
<dbReference type="CDD" id="cd04793">
    <property type="entry name" value="LanC"/>
    <property type="match status" value="1"/>
</dbReference>